<evidence type="ECO:0000313" key="2">
    <source>
        <dbReference type="Proteomes" id="UP000614200"/>
    </source>
</evidence>
<dbReference type="RefSeq" id="WP_194702736.1">
    <property type="nucleotide sequence ID" value="NZ_JADKNH010000009.1"/>
</dbReference>
<reference evidence="1 2" key="1">
    <citation type="submission" date="2020-11" db="EMBL/GenBank/DDBJ databases">
        <title>Fusibacter basophilias sp. nov.</title>
        <authorList>
            <person name="Qiu D."/>
        </authorList>
    </citation>
    <scope>NUCLEOTIDE SEQUENCE [LARGE SCALE GENOMIC DNA]</scope>
    <source>
        <strain evidence="1 2">Q10-2</strain>
    </source>
</reference>
<gene>
    <name evidence="1" type="ORF">ISU02_15425</name>
</gene>
<organism evidence="1 2">
    <name type="scientific">Fusibacter ferrireducens</name>
    <dbReference type="NCBI Taxonomy" id="2785058"/>
    <lineage>
        <taxon>Bacteria</taxon>
        <taxon>Bacillati</taxon>
        <taxon>Bacillota</taxon>
        <taxon>Clostridia</taxon>
        <taxon>Eubacteriales</taxon>
        <taxon>Eubacteriales Family XII. Incertae Sedis</taxon>
        <taxon>Fusibacter</taxon>
    </lineage>
</organism>
<name>A0ABR9ZX21_9FIRM</name>
<dbReference type="Proteomes" id="UP000614200">
    <property type="component" value="Unassembled WGS sequence"/>
</dbReference>
<keyword evidence="2" id="KW-1185">Reference proteome</keyword>
<proteinExistence type="predicted"/>
<dbReference type="EMBL" id="JADKNH010000009">
    <property type="protein sequence ID" value="MBF4694501.1"/>
    <property type="molecule type" value="Genomic_DNA"/>
</dbReference>
<comment type="caution">
    <text evidence="1">The sequence shown here is derived from an EMBL/GenBank/DDBJ whole genome shotgun (WGS) entry which is preliminary data.</text>
</comment>
<evidence type="ECO:0000313" key="1">
    <source>
        <dbReference type="EMBL" id="MBF4694501.1"/>
    </source>
</evidence>
<accession>A0ABR9ZX21</accession>
<protein>
    <submittedName>
        <fullName evidence="1">Uncharacterized protein</fullName>
    </submittedName>
</protein>
<sequence>MTDNDREKLELQLLEVKNRVELLDMIEERLLLARQLALLAMNPELTKVEQEALNNQFTIIQSEINLLNHAMENFS</sequence>